<gene>
    <name evidence="1" type="ORF">FHR60_003280</name>
</gene>
<evidence type="ECO:0000313" key="2">
    <source>
        <dbReference type="Proteomes" id="UP000554726"/>
    </source>
</evidence>
<accession>A0ABR6JP25</accession>
<dbReference type="EMBL" id="JACHNS010000006">
    <property type="protein sequence ID" value="MBB4594579.1"/>
    <property type="molecule type" value="Genomic_DNA"/>
</dbReference>
<reference evidence="1 2" key="1">
    <citation type="submission" date="2020-08" db="EMBL/GenBank/DDBJ databases">
        <title>Studying the diversity of plant-associated saprophytic bacteria and their role in host health and plant-pathogen interactions.</title>
        <authorList>
            <person name="Potnis N."/>
        </authorList>
    </citation>
    <scope>NUCLEOTIDE SEQUENCE [LARGE SCALE GENOMIC DNA]</scope>
    <source>
        <strain evidence="1 2">F16</strain>
    </source>
</reference>
<organism evidence="1 2">
    <name type="scientific">Xanthomonas cannabis</name>
    <dbReference type="NCBI Taxonomy" id="1885674"/>
    <lineage>
        <taxon>Bacteria</taxon>
        <taxon>Pseudomonadati</taxon>
        <taxon>Pseudomonadota</taxon>
        <taxon>Gammaproteobacteria</taxon>
        <taxon>Lysobacterales</taxon>
        <taxon>Lysobacteraceae</taxon>
        <taxon>Xanthomonas</taxon>
    </lineage>
</organism>
<evidence type="ECO:0000313" key="1">
    <source>
        <dbReference type="EMBL" id="MBB4594579.1"/>
    </source>
</evidence>
<protein>
    <submittedName>
        <fullName evidence="1">Uncharacterized protein</fullName>
    </submittedName>
</protein>
<dbReference type="Proteomes" id="UP000554726">
    <property type="component" value="Unassembled WGS sequence"/>
</dbReference>
<proteinExistence type="predicted"/>
<name>A0ABR6JP25_9XANT</name>
<keyword evidence="2" id="KW-1185">Reference proteome</keyword>
<comment type="caution">
    <text evidence="1">The sequence shown here is derived from an EMBL/GenBank/DDBJ whole genome shotgun (WGS) entry which is preliminary data.</text>
</comment>
<sequence length="42" mass="4337">MSTPVVFIGHRRAGLARCNVGGPAAQEWRLAGGSGAKCPLLM</sequence>